<dbReference type="Proteomes" id="UP000233837">
    <property type="component" value="Unassembled WGS sequence"/>
</dbReference>
<sequence length="180" mass="20649">MASILSKLPRKSLREKTFKDITPKHGNLGSPRFSYIRSHLSKPVRQSNLLNWQEEDSGQHISGGIDQLVSSMADDNLEKRIKNAEDHVEVGRLLAYYQEKRNRIGGGRKKGVRQWALGGERVPKPISFFLNAESDEKNVKQLLRLILSKFGRSQPGRSDSEWANMCGKIWFVSRNKHFLF</sequence>
<dbReference type="GO" id="GO:0006890">
    <property type="term" value="P:retrograde vesicle-mediated transport, Golgi to endoplasmic reticulum"/>
    <property type="evidence" value="ECO:0007669"/>
    <property type="project" value="TreeGrafter"/>
</dbReference>
<reference evidence="1 2" key="1">
    <citation type="journal article" date="2016" name="Sci. Rep.">
        <title>The Dendrobium catenatum Lindl. genome sequence provides insights into polysaccharide synthase, floral development and adaptive evolution.</title>
        <authorList>
            <person name="Zhang G.Q."/>
            <person name="Xu Q."/>
            <person name="Bian C."/>
            <person name="Tsai W.C."/>
            <person name="Yeh C.M."/>
            <person name="Liu K.W."/>
            <person name="Yoshida K."/>
            <person name="Zhang L.S."/>
            <person name="Chang S.B."/>
            <person name="Chen F."/>
            <person name="Shi Y."/>
            <person name="Su Y.Y."/>
            <person name="Zhang Y.Q."/>
            <person name="Chen L.J."/>
            <person name="Yin Y."/>
            <person name="Lin M."/>
            <person name="Huang H."/>
            <person name="Deng H."/>
            <person name="Wang Z.W."/>
            <person name="Zhu S.L."/>
            <person name="Zhao X."/>
            <person name="Deng C."/>
            <person name="Niu S.C."/>
            <person name="Huang J."/>
            <person name="Wang M."/>
            <person name="Liu G.H."/>
            <person name="Yang H.J."/>
            <person name="Xiao X.J."/>
            <person name="Hsiao Y.Y."/>
            <person name="Wu W.L."/>
            <person name="Chen Y.Y."/>
            <person name="Mitsuda N."/>
            <person name="Ohme-Takagi M."/>
            <person name="Luo Y.B."/>
            <person name="Van de Peer Y."/>
            <person name="Liu Z.J."/>
        </authorList>
    </citation>
    <scope>NUCLEOTIDE SEQUENCE [LARGE SCALE GENOMIC DNA]</scope>
    <source>
        <tissue evidence="1">The whole plant</tissue>
    </source>
</reference>
<keyword evidence="2" id="KW-1185">Reference proteome</keyword>
<gene>
    <name evidence="1" type="ORF">MA16_Dca018258</name>
</gene>
<protein>
    <submittedName>
        <fullName evidence="1">Uncharacterized protein</fullName>
    </submittedName>
</protein>
<evidence type="ECO:0000313" key="2">
    <source>
        <dbReference type="Proteomes" id="UP000233837"/>
    </source>
</evidence>
<name>A0A2I0XBA5_9ASPA</name>
<organism evidence="1 2">
    <name type="scientific">Dendrobium catenatum</name>
    <dbReference type="NCBI Taxonomy" id="906689"/>
    <lineage>
        <taxon>Eukaryota</taxon>
        <taxon>Viridiplantae</taxon>
        <taxon>Streptophyta</taxon>
        <taxon>Embryophyta</taxon>
        <taxon>Tracheophyta</taxon>
        <taxon>Spermatophyta</taxon>
        <taxon>Magnoliopsida</taxon>
        <taxon>Liliopsida</taxon>
        <taxon>Asparagales</taxon>
        <taxon>Orchidaceae</taxon>
        <taxon>Epidendroideae</taxon>
        <taxon>Malaxideae</taxon>
        <taxon>Dendrobiinae</taxon>
        <taxon>Dendrobium</taxon>
    </lineage>
</organism>
<proteinExistence type="predicted"/>
<evidence type="ECO:0000313" key="1">
    <source>
        <dbReference type="EMBL" id="PKU85208.1"/>
    </source>
</evidence>
<dbReference type="GO" id="GO:0070939">
    <property type="term" value="C:Dsl1/NZR complex"/>
    <property type="evidence" value="ECO:0007669"/>
    <property type="project" value="TreeGrafter"/>
</dbReference>
<dbReference type="AlphaFoldDB" id="A0A2I0XBA5"/>
<dbReference type="PANTHER" id="PTHR15922:SF2">
    <property type="entry name" value="NBAS SUBUNIT OF NRZ TETHERING COMPLEX"/>
    <property type="match status" value="1"/>
</dbReference>
<dbReference type="STRING" id="906689.A0A2I0XBA5"/>
<dbReference type="PANTHER" id="PTHR15922">
    <property type="entry name" value="NEUROBLASTOMA-AMPLIFIED SEQUENCE"/>
    <property type="match status" value="1"/>
</dbReference>
<accession>A0A2I0XBA5</accession>
<dbReference type="EMBL" id="KZ501987">
    <property type="protein sequence ID" value="PKU85208.1"/>
    <property type="molecule type" value="Genomic_DNA"/>
</dbReference>
<reference evidence="1 2" key="2">
    <citation type="journal article" date="2017" name="Nature">
        <title>The Apostasia genome and the evolution of orchids.</title>
        <authorList>
            <person name="Zhang G.Q."/>
            <person name="Liu K.W."/>
            <person name="Li Z."/>
            <person name="Lohaus R."/>
            <person name="Hsiao Y.Y."/>
            <person name="Niu S.C."/>
            <person name="Wang J.Y."/>
            <person name="Lin Y.C."/>
            <person name="Xu Q."/>
            <person name="Chen L.J."/>
            <person name="Yoshida K."/>
            <person name="Fujiwara S."/>
            <person name="Wang Z.W."/>
            <person name="Zhang Y.Q."/>
            <person name="Mitsuda N."/>
            <person name="Wang M."/>
            <person name="Liu G.H."/>
            <person name="Pecoraro L."/>
            <person name="Huang H.X."/>
            <person name="Xiao X.J."/>
            <person name="Lin M."/>
            <person name="Wu X.Y."/>
            <person name="Wu W.L."/>
            <person name="Chen Y.Y."/>
            <person name="Chang S.B."/>
            <person name="Sakamoto S."/>
            <person name="Ohme-Takagi M."/>
            <person name="Yagi M."/>
            <person name="Zeng S.J."/>
            <person name="Shen C.Y."/>
            <person name="Yeh C.M."/>
            <person name="Luo Y.B."/>
            <person name="Tsai W.C."/>
            <person name="Van de Peer Y."/>
            <person name="Liu Z.J."/>
        </authorList>
    </citation>
    <scope>NUCLEOTIDE SEQUENCE [LARGE SCALE GENOMIC DNA]</scope>
    <source>
        <tissue evidence="1">The whole plant</tissue>
    </source>
</reference>
<dbReference type="GO" id="GO:0000149">
    <property type="term" value="F:SNARE binding"/>
    <property type="evidence" value="ECO:0007669"/>
    <property type="project" value="TreeGrafter"/>
</dbReference>